<evidence type="ECO:0000256" key="1">
    <source>
        <dbReference type="ARBA" id="ARBA00004191"/>
    </source>
</evidence>
<reference evidence="13" key="1">
    <citation type="submission" date="2021-03" db="EMBL/GenBank/DDBJ databases">
        <authorList>
            <person name="Tagirdzhanova G."/>
        </authorList>
    </citation>
    <scope>NUCLEOTIDE SEQUENCE</scope>
</reference>
<accession>A0A8H3F4G3</accession>
<keyword evidence="5 12" id="KW-0732">Signal</keyword>
<dbReference type="EMBL" id="CAJPDT010000020">
    <property type="protein sequence ID" value="CAF9918327.1"/>
    <property type="molecule type" value="Genomic_DNA"/>
</dbReference>
<feature type="signal peptide" evidence="12">
    <location>
        <begin position="1"/>
        <end position="22"/>
    </location>
</feature>
<evidence type="ECO:0000256" key="6">
    <source>
        <dbReference type="ARBA" id="ARBA00022801"/>
    </source>
</evidence>
<evidence type="ECO:0000256" key="4">
    <source>
        <dbReference type="ARBA" id="ARBA00022525"/>
    </source>
</evidence>
<evidence type="ECO:0000313" key="14">
    <source>
        <dbReference type="Proteomes" id="UP000664534"/>
    </source>
</evidence>
<keyword evidence="9" id="KW-0961">Cell wall biogenesis/degradation</keyword>
<keyword evidence="7" id="KW-0119">Carbohydrate metabolism</keyword>
<evidence type="ECO:0000256" key="3">
    <source>
        <dbReference type="ARBA" id="ARBA00022512"/>
    </source>
</evidence>
<dbReference type="PANTHER" id="PTHR31316:SF0">
    <property type="entry name" value="SECRETED BETA-GLUCOSIDASE SIM1-RELATED"/>
    <property type="match status" value="1"/>
</dbReference>
<name>A0A8H3F4G3_9LECA</name>
<dbReference type="Pfam" id="PF03856">
    <property type="entry name" value="SUN"/>
    <property type="match status" value="1"/>
</dbReference>
<feature type="region of interest" description="Disordered" evidence="11">
    <location>
        <begin position="77"/>
        <end position="207"/>
    </location>
</feature>
<keyword evidence="14" id="KW-1185">Reference proteome</keyword>
<gene>
    <name evidence="13" type="ORF">IMSHALPRED_004278</name>
</gene>
<evidence type="ECO:0000256" key="7">
    <source>
        <dbReference type="ARBA" id="ARBA00023277"/>
    </source>
</evidence>
<dbReference type="AlphaFoldDB" id="A0A8H3F4G3"/>
<evidence type="ECO:0000256" key="9">
    <source>
        <dbReference type="ARBA" id="ARBA00023316"/>
    </source>
</evidence>
<evidence type="ECO:0000256" key="8">
    <source>
        <dbReference type="ARBA" id="ARBA00023295"/>
    </source>
</evidence>
<evidence type="ECO:0000313" key="13">
    <source>
        <dbReference type="EMBL" id="CAF9918327.1"/>
    </source>
</evidence>
<evidence type="ECO:0000256" key="5">
    <source>
        <dbReference type="ARBA" id="ARBA00022729"/>
    </source>
</evidence>
<dbReference type="InterPro" id="IPR005556">
    <property type="entry name" value="SUN"/>
</dbReference>
<keyword evidence="3" id="KW-0134">Cell wall</keyword>
<dbReference type="InterPro" id="IPR051526">
    <property type="entry name" value="Beta-Glucosidase_SUN"/>
</dbReference>
<keyword evidence="4" id="KW-0964">Secreted</keyword>
<feature type="compositionally biased region" description="Polar residues" evidence="11">
    <location>
        <begin position="155"/>
        <end position="166"/>
    </location>
</feature>
<comment type="subcellular location">
    <subcellularLocation>
        <location evidence="1">Secreted</location>
        <location evidence="1">Cell wall</location>
    </subcellularLocation>
</comment>
<keyword evidence="10" id="KW-0624">Polysaccharide degradation</keyword>
<evidence type="ECO:0000256" key="11">
    <source>
        <dbReference type="SAM" id="MobiDB-lite"/>
    </source>
</evidence>
<feature type="chain" id="PRO_5034619564" evidence="12">
    <location>
        <begin position="23"/>
        <end position="481"/>
    </location>
</feature>
<dbReference type="Proteomes" id="UP000664534">
    <property type="component" value="Unassembled WGS sequence"/>
</dbReference>
<evidence type="ECO:0000256" key="10">
    <source>
        <dbReference type="ARBA" id="ARBA00023326"/>
    </source>
</evidence>
<dbReference type="GO" id="GO:0009277">
    <property type="term" value="C:fungal-type cell wall"/>
    <property type="evidence" value="ECO:0007669"/>
    <property type="project" value="TreeGrafter"/>
</dbReference>
<feature type="compositionally biased region" description="Polar residues" evidence="11">
    <location>
        <begin position="94"/>
        <end position="133"/>
    </location>
</feature>
<dbReference type="OrthoDB" id="5339822at2759"/>
<comment type="similarity">
    <text evidence="2">Belongs to the SUN family.</text>
</comment>
<organism evidence="13 14">
    <name type="scientific">Imshaugia aleurites</name>
    <dbReference type="NCBI Taxonomy" id="172621"/>
    <lineage>
        <taxon>Eukaryota</taxon>
        <taxon>Fungi</taxon>
        <taxon>Dikarya</taxon>
        <taxon>Ascomycota</taxon>
        <taxon>Pezizomycotina</taxon>
        <taxon>Lecanoromycetes</taxon>
        <taxon>OSLEUM clade</taxon>
        <taxon>Lecanoromycetidae</taxon>
        <taxon>Lecanorales</taxon>
        <taxon>Lecanorineae</taxon>
        <taxon>Parmeliaceae</taxon>
        <taxon>Imshaugia</taxon>
    </lineage>
</organism>
<dbReference type="GO" id="GO:0016798">
    <property type="term" value="F:hydrolase activity, acting on glycosyl bonds"/>
    <property type="evidence" value="ECO:0007669"/>
    <property type="project" value="UniProtKB-KW"/>
</dbReference>
<evidence type="ECO:0000256" key="12">
    <source>
        <dbReference type="SAM" id="SignalP"/>
    </source>
</evidence>
<protein>
    <submittedName>
        <fullName evidence="13">Uncharacterized protein</fullName>
    </submittedName>
</protein>
<feature type="compositionally biased region" description="Low complexity" evidence="11">
    <location>
        <begin position="134"/>
        <end position="154"/>
    </location>
</feature>
<proteinExistence type="inferred from homology"/>
<dbReference type="GO" id="GO:0031505">
    <property type="term" value="P:fungal-type cell wall organization"/>
    <property type="evidence" value="ECO:0007669"/>
    <property type="project" value="TreeGrafter"/>
</dbReference>
<dbReference type="GO" id="GO:0009986">
    <property type="term" value="C:cell surface"/>
    <property type="evidence" value="ECO:0007669"/>
    <property type="project" value="TreeGrafter"/>
</dbReference>
<comment type="caution">
    <text evidence="13">The sequence shown here is derived from an EMBL/GenBank/DDBJ whole genome shotgun (WGS) entry which is preliminary data.</text>
</comment>
<evidence type="ECO:0000256" key="2">
    <source>
        <dbReference type="ARBA" id="ARBA00010579"/>
    </source>
</evidence>
<dbReference type="GO" id="GO:0000272">
    <property type="term" value="P:polysaccharide catabolic process"/>
    <property type="evidence" value="ECO:0007669"/>
    <property type="project" value="UniProtKB-KW"/>
</dbReference>
<keyword evidence="6" id="KW-0378">Hydrolase</keyword>
<keyword evidence="8" id="KW-0326">Glycosidase</keyword>
<dbReference type="PANTHER" id="PTHR31316">
    <property type="entry name" value="BETA-GLUCOSIDASE-LIKE PROTEIN NCA3, MITOCHONDRIAL-RELATED"/>
    <property type="match status" value="1"/>
</dbReference>
<sequence>MHWPAPFKLVTAVLVAAGTIAGASPTPKHNHQHLHAIRRSADVVNTVVVPAPGPTVVAFVFNGKTVSKDEVCEGIDDGDLQWNDPAGRGPSECASFSTEPIAKSTASNTATEVAQPLPSSAVEQKQDVNATPAQSSQAPEPSTEPASSTPADSSITASPPMTSAKSSDPEPLVTSSGGAPPSLETSSSQSSSISGGQGLDLEFPDGTIDCSTFPSEYGPIDVEWANLGGWAGIQYVTVEGDSVTNIVTAVPGGKGCIPGAMCSYACPPGYQKSQWPSTQGSTGQSVGGIQCNSAGKLSLTNPGLSKTLCMKGTGATIVQNKLSNNAAICRTDYPGTENEIVPLNTQPESTNPLTCPDANNYFEWNGLPTSAQYYINNQGVGVEKACIWGTDGSDMGNWAPSYLGVGQDLYGKTWLSISSTAQNNPSSYSPLNYTVTIQGDTSGNCRASNGNYCSGDNYDDCNDQGCTVELMSGQGTYVLSD</sequence>